<keyword evidence="1" id="KW-0614">Plasmid</keyword>
<dbReference type="EMBL" id="CP006906">
    <property type="protein sequence ID" value="AIY85324.1"/>
    <property type="molecule type" value="Genomic_DNA"/>
</dbReference>
<dbReference type="RefSeq" id="WP_040113738.1">
    <property type="nucleotide sequence ID" value="NZ_CP006906.1"/>
</dbReference>
<organism evidence="1 2">
    <name type="scientific">Clostridium baratii str. Sullivan</name>
    <dbReference type="NCBI Taxonomy" id="1415775"/>
    <lineage>
        <taxon>Bacteria</taxon>
        <taxon>Bacillati</taxon>
        <taxon>Bacillota</taxon>
        <taxon>Clostridia</taxon>
        <taxon>Eubacteriales</taxon>
        <taxon>Clostridiaceae</taxon>
        <taxon>Clostridium</taxon>
    </lineage>
</organism>
<evidence type="ECO:0000313" key="2">
    <source>
        <dbReference type="Proteomes" id="UP000030635"/>
    </source>
</evidence>
<geneLocation type="plasmid" evidence="1 2">
    <name>pCBJ</name>
</geneLocation>
<accession>A0A0A7G0D4</accession>
<protein>
    <submittedName>
        <fullName evidence="1">Uncharacterized protein</fullName>
    </submittedName>
</protein>
<dbReference type="AlphaFoldDB" id="A0A0A7G0D4"/>
<dbReference type="KEGG" id="cbv:U729_3199"/>
<name>A0A0A7G0D4_9CLOT</name>
<keyword evidence="2" id="KW-1185">Reference proteome</keyword>
<proteinExistence type="predicted"/>
<reference evidence="1 2" key="1">
    <citation type="journal article" date="2015" name="Infect. Genet. Evol.">
        <title>Genomic sequences of six botulinum neurotoxin-producing strains representing three clostridial species illustrate the mobility and diversity of botulinum neurotoxin genes.</title>
        <authorList>
            <person name="Smith T.J."/>
            <person name="Hill K.K."/>
            <person name="Xie G."/>
            <person name="Foley B.T."/>
            <person name="Williamson C.H."/>
            <person name="Foster J.T."/>
            <person name="Johnson S.L."/>
            <person name="Chertkov O."/>
            <person name="Teshima H."/>
            <person name="Gibbons H.S."/>
            <person name="Johnsky L.A."/>
            <person name="Karavis M.A."/>
            <person name="Smith L.A."/>
        </authorList>
    </citation>
    <scope>NUCLEOTIDE SEQUENCE [LARGE SCALE GENOMIC DNA]</scope>
    <source>
        <strain evidence="1">Sullivan</strain>
        <plasmid evidence="2">Plasmid pCBJ</plasmid>
    </source>
</reference>
<dbReference type="Proteomes" id="UP000030635">
    <property type="component" value="Plasmid pCBJ"/>
</dbReference>
<gene>
    <name evidence="1" type="ORF">U729_3199</name>
</gene>
<sequence length="99" mass="12119">MELLQELKKHKKDIVFPDKNIPRNFSIYDVIWDNYYKLTEYLDELYDGDDIEELFFYTIIYEGENYFLVRGCSYAERIGYILAKKDIFDFENNKIEIIF</sequence>
<dbReference type="HOGENOM" id="CLU_2315269_0_0_9"/>
<evidence type="ECO:0000313" key="1">
    <source>
        <dbReference type="EMBL" id="AIY85324.1"/>
    </source>
</evidence>